<dbReference type="PATRIC" id="fig|1299334.3.peg.6999"/>
<organism evidence="1">
    <name type="scientific">Mycobacterium xenopi 4042</name>
    <dbReference type="NCBI Taxonomy" id="1299334"/>
    <lineage>
        <taxon>Bacteria</taxon>
        <taxon>Bacillati</taxon>
        <taxon>Actinomycetota</taxon>
        <taxon>Actinomycetes</taxon>
        <taxon>Mycobacteriales</taxon>
        <taxon>Mycobacteriaceae</taxon>
        <taxon>Mycobacterium</taxon>
    </lineage>
</organism>
<comment type="caution">
    <text evidence="1">The sequence shown here is derived from an EMBL/GenBank/DDBJ whole genome shotgun (WGS) entry which is preliminary data.</text>
</comment>
<accession>X7ZWJ3</accession>
<dbReference type="EMBL" id="JAOB01000069">
    <property type="protein sequence ID" value="EUA23386.1"/>
    <property type="molecule type" value="Genomic_DNA"/>
</dbReference>
<evidence type="ECO:0000313" key="1">
    <source>
        <dbReference type="EMBL" id="EUA23386.1"/>
    </source>
</evidence>
<dbReference type="GO" id="GO:0016627">
    <property type="term" value="F:oxidoreductase activity, acting on the CH-CH group of donors"/>
    <property type="evidence" value="ECO:0007669"/>
    <property type="project" value="InterPro"/>
</dbReference>
<gene>
    <name evidence="1" type="ORF">I553_5033</name>
</gene>
<dbReference type="AlphaFoldDB" id="X7ZWJ3"/>
<protein>
    <submittedName>
        <fullName evidence="1">Putative acyl-CoA dehydrogenase domain protein</fullName>
    </submittedName>
</protein>
<dbReference type="InterPro" id="IPR036250">
    <property type="entry name" value="AcylCo_DH-like_C"/>
</dbReference>
<dbReference type="SUPFAM" id="SSF47203">
    <property type="entry name" value="Acyl-CoA dehydrogenase C-terminal domain-like"/>
    <property type="match status" value="1"/>
</dbReference>
<reference evidence="1" key="1">
    <citation type="submission" date="2014-01" db="EMBL/GenBank/DDBJ databases">
        <authorList>
            <person name="Brown-Elliot B."/>
            <person name="Wallace R."/>
            <person name="Lenaerts A."/>
            <person name="Ordway D."/>
            <person name="DeGroote M.A."/>
            <person name="Parker T."/>
            <person name="Sizemore C."/>
            <person name="Tallon L.J."/>
            <person name="Sadzewicz L.K."/>
            <person name="Sengamalay N."/>
            <person name="Fraser C.M."/>
            <person name="Hine E."/>
            <person name="Shefchek K.A."/>
            <person name="Das S.P."/>
            <person name="Tettelin H."/>
        </authorList>
    </citation>
    <scope>NUCLEOTIDE SEQUENCE [LARGE SCALE GENOMIC DNA]</scope>
    <source>
        <strain evidence="1">4042</strain>
    </source>
</reference>
<proteinExistence type="predicted"/>
<name>X7ZWJ3_MYCXE</name>
<sequence length="65" mass="7223">MADAALQVCGAIGLTAEHELHRYVTRGFQIDALCGSYQQLEALLADRLFETYSPGRWLPAIIDWG</sequence>